<gene>
    <name evidence="4" type="ORF">GJV78_10725</name>
</gene>
<dbReference type="PANTHER" id="PTHR12338:SF5">
    <property type="entry name" value="ANTIGEN 43-RELATED"/>
    <property type="match status" value="1"/>
</dbReference>
<evidence type="ECO:0000256" key="1">
    <source>
        <dbReference type="SAM" id="MobiDB-lite"/>
    </source>
</evidence>
<organism evidence="4 5">
    <name type="scientific">Intestinirhabdus alba</name>
    <dbReference type="NCBI Taxonomy" id="2899544"/>
    <lineage>
        <taxon>Bacteria</taxon>
        <taxon>Pseudomonadati</taxon>
        <taxon>Pseudomonadota</taxon>
        <taxon>Gammaproteobacteria</taxon>
        <taxon>Enterobacterales</taxon>
        <taxon>Enterobacteriaceae</taxon>
        <taxon>Intestinirhabdus</taxon>
    </lineage>
</organism>
<reference evidence="4 5" key="1">
    <citation type="submission" date="2019-11" db="EMBL/GenBank/DDBJ databases">
        <title>Escherichia alba sp. nov. isolated from the gut of plastic-eating superworms Zophobas atratus.</title>
        <authorList>
            <person name="Yang Y."/>
        </authorList>
    </citation>
    <scope>NUCLEOTIDE SEQUENCE [LARGE SCALE GENOMIC DNA]</scope>
    <source>
        <strain evidence="5">BIT-B35</strain>
    </source>
</reference>
<feature type="chain" id="PRO_5027023630" evidence="2">
    <location>
        <begin position="35"/>
        <end position="976"/>
    </location>
</feature>
<keyword evidence="5" id="KW-1185">Reference proteome</keyword>
<dbReference type="Pfam" id="PF03797">
    <property type="entry name" value="Autotransporter"/>
    <property type="match status" value="1"/>
</dbReference>
<dbReference type="Proteomes" id="UP000477739">
    <property type="component" value="Unassembled WGS sequence"/>
</dbReference>
<dbReference type="NCBIfam" id="TIGR01414">
    <property type="entry name" value="autotrans_barl"/>
    <property type="match status" value="1"/>
</dbReference>
<dbReference type="Pfam" id="PF18883">
    <property type="entry name" value="AC_1"/>
    <property type="match status" value="1"/>
</dbReference>
<dbReference type="InterPro" id="IPR005546">
    <property type="entry name" value="Autotransporte_beta"/>
</dbReference>
<feature type="signal peptide" evidence="2">
    <location>
        <begin position="1"/>
        <end position="34"/>
    </location>
</feature>
<dbReference type="PROSITE" id="PS51208">
    <property type="entry name" value="AUTOTRANSPORTER"/>
    <property type="match status" value="1"/>
</dbReference>
<dbReference type="InterPro" id="IPR043990">
    <property type="entry name" value="AC_1"/>
</dbReference>
<dbReference type="GO" id="GO:0019867">
    <property type="term" value="C:outer membrane"/>
    <property type="evidence" value="ECO:0007669"/>
    <property type="project" value="InterPro"/>
</dbReference>
<evidence type="ECO:0000256" key="2">
    <source>
        <dbReference type="SAM" id="SignalP"/>
    </source>
</evidence>
<evidence type="ECO:0000313" key="5">
    <source>
        <dbReference type="Proteomes" id="UP000477739"/>
    </source>
</evidence>
<dbReference type="SUPFAM" id="SSF51126">
    <property type="entry name" value="Pectin lyase-like"/>
    <property type="match status" value="1"/>
</dbReference>
<evidence type="ECO:0000259" key="3">
    <source>
        <dbReference type="PROSITE" id="PS51208"/>
    </source>
</evidence>
<dbReference type="RefSeq" id="WP_155108331.1">
    <property type="nucleotide sequence ID" value="NZ_WMJZ01000012.1"/>
</dbReference>
<evidence type="ECO:0000313" key="4">
    <source>
        <dbReference type="EMBL" id="MTH46716.1"/>
    </source>
</evidence>
<dbReference type="SUPFAM" id="SSF103515">
    <property type="entry name" value="Autotransporter"/>
    <property type="match status" value="1"/>
</dbReference>
<dbReference type="OrthoDB" id="6053567at2"/>
<dbReference type="InterPro" id="IPR050909">
    <property type="entry name" value="Bact_Autotransporter_VF"/>
</dbReference>
<feature type="domain" description="Autotransporter" evidence="3">
    <location>
        <begin position="688"/>
        <end position="976"/>
    </location>
</feature>
<comment type="caution">
    <text evidence="4">The sequence shown here is derived from an EMBL/GenBank/DDBJ whole genome shotgun (WGS) entry which is preliminary data.</text>
</comment>
<dbReference type="PANTHER" id="PTHR12338">
    <property type="entry name" value="AUTOTRANSPORTER"/>
    <property type="match status" value="1"/>
</dbReference>
<dbReference type="Gene3D" id="2.40.128.130">
    <property type="entry name" value="Autotransporter beta-domain"/>
    <property type="match status" value="1"/>
</dbReference>
<keyword evidence="2" id="KW-0732">Signal</keyword>
<name>A0A6L6IMA4_9ENTR</name>
<dbReference type="AlphaFoldDB" id="A0A6L6IMA4"/>
<sequence length="976" mass="102947">MNSRLNPRRRLSVLIHSALYAMPVALGACSGVWAANNDTMIADGTTRILNNLTLENDTDGSFILQAKNGATFTTDSLILNSAGIRGGGAWIDDSRFSGRDLNINVSGDVGSGIYLANNANATLESVEITGEGSALGLALDGTWSGGGAQAMAVVTGGAIATRDADAVRVMAGDLDLNGVTVSTTGDSSYAVNANQAATIDIVGGDYTTQGARSDAIWIASADSHVTLKGQANITTEGDRATAVNAQRGSATLTDITLNTRGENAYGIYTEKKVTADDVTIVTSGHSGAGVFAAQGGEATFNNGGITTHGELAPGIFSYNGANAIADNVRIETSGKEGFGLWNNAGAMRVSNSTINTTGDGASGLYANGTSQVGSVTLDNVTLHSERSAAVEASAASLILNVHESRLSGGNGQLLYVSHYTDPQNPANKVYSDVTMNVTRSALAGDIVVADPANAVAVNLQSASELTGTVSHASSLSIDDSSAWHMNNDSRVGRLVNNGTVDFADLNNFNTLTVTGDYAGDGGLLKMNSVLGDDGSQTNRLIVNGNVQQGTTRVAINNLGGHGAQTVEGIRIVEVDGQSLGSFVKTGRIVAGAWDYDLVKKGESWYLTSQQPQANPQPTPQPTPQPAPGPTPAPTPGVKPQPQPQPTASGGLRPESGSYTANMAAGNTLFTFSLHDRLGEAQYVNALTGQKEITSLWLRQAGGHTVWQDGSGELETRSNRYVAQIGGDIARWSVNGADRGHVGVMAGYANHHSATRNDRNGYRSKGSVNGYSIGGYATWYAEEANPYGAWLDGWLQYSWFNNDVNGDGLATESYKSHGFTASLEGGYTWKTGEFTGRFGTLNEWFIQPQAQLVWMGVRADSHREQNGTRVTGSGDGNLQTRLGLRTFIKSHHAIDDRKERLFQPFAELNWLHNTRAFSTRLDDVRVGQDGTRHQAEVKLGVEGQINPRLNLWGNISVRLGDAGYSDSTAMFGAKYHF</sequence>
<feature type="compositionally biased region" description="Pro residues" evidence="1">
    <location>
        <begin position="614"/>
        <end position="644"/>
    </location>
</feature>
<feature type="region of interest" description="Disordered" evidence="1">
    <location>
        <begin position="608"/>
        <end position="659"/>
    </location>
</feature>
<protein>
    <submittedName>
        <fullName evidence="4">Autotransporter outer membrane beta-barrel domain-containing protein</fullName>
    </submittedName>
</protein>
<dbReference type="InterPro" id="IPR012332">
    <property type="entry name" value="Autotransporter_pectin_lyase_C"/>
</dbReference>
<dbReference type="CDD" id="cd01344">
    <property type="entry name" value="PL2_Passenger_AT"/>
    <property type="match status" value="1"/>
</dbReference>
<accession>A0A6L6IMA4</accession>
<dbReference type="EMBL" id="WMJZ01000012">
    <property type="protein sequence ID" value="MTH46716.1"/>
    <property type="molecule type" value="Genomic_DNA"/>
</dbReference>
<proteinExistence type="predicted"/>
<dbReference type="PROSITE" id="PS51257">
    <property type="entry name" value="PROKAR_LIPOPROTEIN"/>
    <property type="match status" value="1"/>
</dbReference>
<dbReference type="InterPro" id="IPR006315">
    <property type="entry name" value="OM_autotransptr_brl_dom"/>
</dbReference>
<dbReference type="InterPro" id="IPR011050">
    <property type="entry name" value="Pectin_lyase_fold/virulence"/>
</dbReference>
<dbReference type="InterPro" id="IPR036709">
    <property type="entry name" value="Autotransporte_beta_dom_sf"/>
</dbReference>
<dbReference type="Gene3D" id="2.160.20.20">
    <property type="match status" value="1"/>
</dbReference>
<dbReference type="SMART" id="SM00869">
    <property type="entry name" value="Autotransporter"/>
    <property type="match status" value="1"/>
</dbReference>